<organism evidence="2 3">
    <name type="scientific">Austropuccinia psidii MF-1</name>
    <dbReference type="NCBI Taxonomy" id="1389203"/>
    <lineage>
        <taxon>Eukaryota</taxon>
        <taxon>Fungi</taxon>
        <taxon>Dikarya</taxon>
        <taxon>Basidiomycota</taxon>
        <taxon>Pucciniomycotina</taxon>
        <taxon>Pucciniomycetes</taxon>
        <taxon>Pucciniales</taxon>
        <taxon>Sphaerophragmiaceae</taxon>
        <taxon>Austropuccinia</taxon>
    </lineage>
</organism>
<accession>A0A9Q3DNL5</accession>
<sequence length="143" mass="15541">MLFYWTAGFQCQKDGPFGKEFPVSEAPTPDGTSMYSNCESVGCRPIYSSSEVPISRINTEGLVKWIKQISNCLRDPDAEGSDELDVQEAEVAHNLAGHQSSTSPSHPPAKRFQSHIIPSTPRTLQPTLSTIPTFLPPASPGLP</sequence>
<comment type="caution">
    <text evidence="2">The sequence shown here is derived from an EMBL/GenBank/DDBJ whole genome shotgun (WGS) entry which is preliminary data.</text>
</comment>
<dbReference type="AlphaFoldDB" id="A0A9Q3DNL5"/>
<name>A0A9Q3DNL5_9BASI</name>
<feature type="compositionally biased region" description="Polar residues" evidence="1">
    <location>
        <begin position="116"/>
        <end position="132"/>
    </location>
</feature>
<keyword evidence="3" id="KW-1185">Reference proteome</keyword>
<protein>
    <submittedName>
        <fullName evidence="2">Uncharacterized protein</fullName>
    </submittedName>
</protein>
<gene>
    <name evidence="2" type="ORF">O181_043975</name>
</gene>
<evidence type="ECO:0000313" key="3">
    <source>
        <dbReference type="Proteomes" id="UP000765509"/>
    </source>
</evidence>
<evidence type="ECO:0000256" key="1">
    <source>
        <dbReference type="SAM" id="MobiDB-lite"/>
    </source>
</evidence>
<dbReference type="EMBL" id="AVOT02017825">
    <property type="protein sequence ID" value="MBW0504260.1"/>
    <property type="molecule type" value="Genomic_DNA"/>
</dbReference>
<feature type="compositionally biased region" description="Pro residues" evidence="1">
    <location>
        <begin position="134"/>
        <end position="143"/>
    </location>
</feature>
<evidence type="ECO:0000313" key="2">
    <source>
        <dbReference type="EMBL" id="MBW0504260.1"/>
    </source>
</evidence>
<feature type="region of interest" description="Disordered" evidence="1">
    <location>
        <begin position="94"/>
        <end position="143"/>
    </location>
</feature>
<proteinExistence type="predicted"/>
<dbReference type="Proteomes" id="UP000765509">
    <property type="component" value="Unassembled WGS sequence"/>
</dbReference>
<reference evidence="2" key="1">
    <citation type="submission" date="2021-03" db="EMBL/GenBank/DDBJ databases">
        <title>Draft genome sequence of rust myrtle Austropuccinia psidii MF-1, a brazilian biotype.</title>
        <authorList>
            <person name="Quecine M.C."/>
            <person name="Pachon D.M.R."/>
            <person name="Bonatelli M.L."/>
            <person name="Correr F.H."/>
            <person name="Franceschini L.M."/>
            <person name="Leite T.F."/>
            <person name="Margarido G.R.A."/>
            <person name="Almeida C.A."/>
            <person name="Ferrarezi J.A."/>
            <person name="Labate C.A."/>
        </authorList>
    </citation>
    <scope>NUCLEOTIDE SEQUENCE</scope>
    <source>
        <strain evidence="2">MF-1</strain>
    </source>
</reference>